<feature type="domain" description="HTH lacI-type" evidence="4">
    <location>
        <begin position="3"/>
        <end position="57"/>
    </location>
</feature>
<dbReference type="PANTHER" id="PTHR30146:SF109">
    <property type="entry name" value="HTH-TYPE TRANSCRIPTIONAL REGULATOR GALS"/>
    <property type="match status" value="1"/>
</dbReference>
<accession>A0A378Y086</accession>
<keyword evidence="2" id="KW-0238">DNA-binding</keyword>
<dbReference type="InterPro" id="IPR001761">
    <property type="entry name" value="Peripla_BP/Lac1_sug-bd_dom"/>
</dbReference>
<gene>
    <name evidence="6" type="primary">ccpA_2</name>
    <name evidence="6" type="ORF">NCTC10343_02615</name>
</gene>
<dbReference type="Gene3D" id="3.40.50.2300">
    <property type="match status" value="2"/>
</dbReference>
<dbReference type="GO" id="GO:0003700">
    <property type="term" value="F:DNA-binding transcription factor activity"/>
    <property type="evidence" value="ECO:0007669"/>
    <property type="project" value="TreeGrafter"/>
</dbReference>
<protein>
    <submittedName>
        <fullName evidence="6">Transcriptional regulator</fullName>
    </submittedName>
</protein>
<dbReference type="GO" id="GO:0000976">
    <property type="term" value="F:transcription cis-regulatory region binding"/>
    <property type="evidence" value="ECO:0007669"/>
    <property type="project" value="TreeGrafter"/>
</dbReference>
<evidence type="ECO:0000256" key="3">
    <source>
        <dbReference type="ARBA" id="ARBA00023163"/>
    </source>
</evidence>
<dbReference type="InterPro" id="IPR000843">
    <property type="entry name" value="HTH_LacI"/>
</dbReference>
<organism evidence="6 7">
    <name type="scientific">Paenibacillus polymyxa</name>
    <name type="common">Bacillus polymyxa</name>
    <dbReference type="NCBI Taxonomy" id="1406"/>
    <lineage>
        <taxon>Bacteria</taxon>
        <taxon>Bacillati</taxon>
        <taxon>Bacillota</taxon>
        <taxon>Bacilli</taxon>
        <taxon>Bacillales</taxon>
        <taxon>Paenibacillaceae</taxon>
        <taxon>Paenibacillus</taxon>
    </lineage>
</organism>
<evidence type="ECO:0000256" key="2">
    <source>
        <dbReference type="ARBA" id="ARBA00023125"/>
    </source>
</evidence>
<evidence type="ECO:0000259" key="4">
    <source>
        <dbReference type="PROSITE" id="PS50932"/>
    </source>
</evidence>
<feature type="domain" description="HTH cro/C1-type" evidence="5">
    <location>
        <begin position="2"/>
        <end position="51"/>
    </location>
</feature>
<dbReference type="InterPro" id="IPR028082">
    <property type="entry name" value="Peripla_BP_I"/>
</dbReference>
<dbReference type="Pfam" id="PF00532">
    <property type="entry name" value="Peripla_BP_1"/>
    <property type="match status" value="1"/>
</dbReference>
<evidence type="ECO:0000313" key="6">
    <source>
        <dbReference type="EMBL" id="SUA69749.1"/>
    </source>
</evidence>
<dbReference type="SUPFAM" id="SSF47413">
    <property type="entry name" value="lambda repressor-like DNA-binding domains"/>
    <property type="match status" value="1"/>
</dbReference>
<dbReference type="Proteomes" id="UP000254400">
    <property type="component" value="Unassembled WGS sequence"/>
</dbReference>
<dbReference type="PROSITE" id="PS50943">
    <property type="entry name" value="HTH_CROC1"/>
    <property type="match status" value="1"/>
</dbReference>
<evidence type="ECO:0000313" key="7">
    <source>
        <dbReference type="Proteomes" id="UP000254400"/>
    </source>
</evidence>
<dbReference type="Gene3D" id="1.10.260.40">
    <property type="entry name" value="lambda repressor-like DNA-binding domains"/>
    <property type="match status" value="1"/>
</dbReference>
<dbReference type="SUPFAM" id="SSF53822">
    <property type="entry name" value="Periplasmic binding protein-like I"/>
    <property type="match status" value="1"/>
</dbReference>
<evidence type="ECO:0000259" key="5">
    <source>
        <dbReference type="PROSITE" id="PS50943"/>
    </source>
</evidence>
<dbReference type="PRINTS" id="PR00036">
    <property type="entry name" value="HTHLACI"/>
</dbReference>
<dbReference type="AlphaFoldDB" id="A0A378Y086"/>
<dbReference type="CDD" id="cd06267">
    <property type="entry name" value="PBP1_LacI_sugar_binding-like"/>
    <property type="match status" value="1"/>
</dbReference>
<keyword evidence="1" id="KW-0805">Transcription regulation</keyword>
<dbReference type="RefSeq" id="WP_080561166.1">
    <property type="nucleotide sequence ID" value="NZ_CP036496.1"/>
</dbReference>
<dbReference type="InterPro" id="IPR010982">
    <property type="entry name" value="Lambda_DNA-bd_dom_sf"/>
</dbReference>
<dbReference type="SMART" id="SM00354">
    <property type="entry name" value="HTH_LACI"/>
    <property type="match status" value="1"/>
</dbReference>
<dbReference type="PROSITE" id="PS00356">
    <property type="entry name" value="HTH_LACI_1"/>
    <property type="match status" value="1"/>
</dbReference>
<dbReference type="PANTHER" id="PTHR30146">
    <property type="entry name" value="LACI-RELATED TRANSCRIPTIONAL REPRESSOR"/>
    <property type="match status" value="1"/>
</dbReference>
<proteinExistence type="predicted"/>
<dbReference type="PROSITE" id="PS50932">
    <property type="entry name" value="HTH_LACI_2"/>
    <property type="match status" value="1"/>
</dbReference>
<dbReference type="CDD" id="cd01392">
    <property type="entry name" value="HTH_LacI"/>
    <property type="match status" value="1"/>
</dbReference>
<evidence type="ECO:0000256" key="1">
    <source>
        <dbReference type="ARBA" id="ARBA00023015"/>
    </source>
</evidence>
<dbReference type="EMBL" id="UGSC01000001">
    <property type="protein sequence ID" value="SUA69749.1"/>
    <property type="molecule type" value="Genomic_DNA"/>
</dbReference>
<sequence>MKMTIKDVARMANVSISTVSRVINNSQTVNSEIRKRVLDVLEATQFRPNAIARTLVKNNTSLIGVLLPAIKNNVFDDMVEGINQVAHLYGFDVIIALSGGDADSELHYYNMFREMQASGIIISVSGIRDALFALIEAAGIPCILVGRDFRDQTIPSVHVDNITAAFEAVTYLIQQGHQDIAMLQGPAGDISVSNQRFLGYEQALKAAHLPVRPERVLESGFSVEDGITSMRKLYHSGPLPSAVFCATDRVAIGAMNFLAENGVKIPEQVSFFGFDDIDMATIIRPKLSTVRYSASELGMVAARNLIKLIRGEELAAVHWSISHQLEIRDSSTKLGVS</sequence>
<dbReference type="InterPro" id="IPR001387">
    <property type="entry name" value="Cro/C1-type_HTH"/>
</dbReference>
<reference evidence="6 7" key="1">
    <citation type="submission" date="2018-06" db="EMBL/GenBank/DDBJ databases">
        <authorList>
            <consortium name="Pathogen Informatics"/>
            <person name="Doyle S."/>
        </authorList>
    </citation>
    <scope>NUCLEOTIDE SEQUENCE [LARGE SCALE GENOMIC DNA]</scope>
    <source>
        <strain evidence="6 7">NCTC10343</strain>
    </source>
</reference>
<dbReference type="Pfam" id="PF00356">
    <property type="entry name" value="LacI"/>
    <property type="match status" value="1"/>
</dbReference>
<keyword evidence="3" id="KW-0804">Transcription</keyword>
<name>A0A378Y086_PAEPO</name>